<dbReference type="Proteomes" id="UP001251085">
    <property type="component" value="Unassembled WGS sequence"/>
</dbReference>
<protein>
    <submittedName>
        <fullName evidence="1">Uncharacterized protein</fullName>
    </submittedName>
</protein>
<evidence type="ECO:0000313" key="1">
    <source>
        <dbReference type="EMBL" id="MDT1064380.1"/>
    </source>
</evidence>
<gene>
    <name evidence="1" type="ORF">RM190_21140</name>
</gene>
<organism evidence="1 2">
    <name type="scientific">Paracoccus broussonetiae</name>
    <dbReference type="NCBI Taxonomy" id="3075834"/>
    <lineage>
        <taxon>Bacteria</taxon>
        <taxon>Pseudomonadati</taxon>
        <taxon>Pseudomonadota</taxon>
        <taxon>Alphaproteobacteria</taxon>
        <taxon>Rhodobacterales</taxon>
        <taxon>Paracoccaceae</taxon>
        <taxon>Paracoccus</taxon>
    </lineage>
</organism>
<sequence length="410" mass="46295">MTKIIEVIDALPGTGKSTAVFKWMKARDDAKYIYVSPLLTEVTVRVQREVPELRFKSPEGYSKSVDLLKLLEDGENISCTHALFLRMGEAHWKVIKDQNYEVVLDEEIAVIEKFNQGRKGDLPLLISLGQCSIEGPYSKVTMNGNADSFKASSLDEVVEAARQGILYTSKSEGQRDFLVTQVPISLLLAAKRVTVLTYMFEGSILHRFLELHNVGWRTLNLPLHKTNEEVIGILKERINFKSTRAIEALSKFSLSASWYEKAERTRLDKVGDALRSVSRSVPDEKLLTTLPKTNAEKGAKYVGNKKMRAVKNSWLWAGTRATNDHANKNVVVHLYNRYPNANVKAYFQSHGFPVDDDHFALSELIQFVFRSALRNGESIDLYIASPRMKKLLVDWLSAKELEFPGVLEAA</sequence>
<accession>A0ABU3EJF6</accession>
<comment type="caution">
    <text evidence="1">The sequence shown here is derived from an EMBL/GenBank/DDBJ whole genome shotgun (WGS) entry which is preliminary data.</text>
</comment>
<dbReference type="EMBL" id="JAVRQI010000021">
    <property type="protein sequence ID" value="MDT1064380.1"/>
    <property type="molecule type" value="Genomic_DNA"/>
</dbReference>
<proteinExistence type="predicted"/>
<keyword evidence="2" id="KW-1185">Reference proteome</keyword>
<dbReference type="RefSeq" id="WP_311761469.1">
    <property type="nucleotide sequence ID" value="NZ_JAVRQI010000021.1"/>
</dbReference>
<evidence type="ECO:0000313" key="2">
    <source>
        <dbReference type="Proteomes" id="UP001251085"/>
    </source>
</evidence>
<reference evidence="2" key="1">
    <citation type="submission" date="2023-07" db="EMBL/GenBank/DDBJ databases">
        <title>Characterization of two Paracoccaceae strains isolated from Phycosphere and proposal of Xinfangfangia lacusdiani sp. nov.</title>
        <authorList>
            <person name="Deng Y."/>
            <person name="Zhang Y.Q."/>
        </authorList>
    </citation>
    <scope>NUCLEOTIDE SEQUENCE [LARGE SCALE GENOMIC DNA]</scope>
    <source>
        <strain evidence="2">CPCC 101403</strain>
    </source>
</reference>
<name>A0ABU3EJF6_9RHOB</name>